<feature type="transmembrane region" description="Helical" evidence="6">
    <location>
        <begin position="496"/>
        <end position="515"/>
    </location>
</feature>
<reference evidence="7 8" key="1">
    <citation type="submission" date="2024-05" db="EMBL/GenBank/DDBJ databases">
        <title>A draft genome resource for the thread blight pathogen Marasmius tenuissimus strain MS-2.</title>
        <authorList>
            <person name="Yulfo-Soto G.E."/>
            <person name="Baruah I.K."/>
            <person name="Amoako-Attah I."/>
            <person name="Bukari Y."/>
            <person name="Meinhardt L.W."/>
            <person name="Bailey B.A."/>
            <person name="Cohen S.P."/>
        </authorList>
    </citation>
    <scope>NUCLEOTIDE SEQUENCE [LARGE SCALE GENOMIC DNA]</scope>
    <source>
        <strain evidence="7 8">MS-2</strain>
    </source>
</reference>
<accession>A0ABR3ADP4</accession>
<keyword evidence="8" id="KW-1185">Reference proteome</keyword>
<keyword evidence="3 6" id="KW-0812">Transmembrane</keyword>
<keyword evidence="4 6" id="KW-1133">Transmembrane helix</keyword>
<evidence type="ECO:0000256" key="5">
    <source>
        <dbReference type="ARBA" id="ARBA00023136"/>
    </source>
</evidence>
<evidence type="ECO:0000256" key="1">
    <source>
        <dbReference type="ARBA" id="ARBA00004141"/>
    </source>
</evidence>
<keyword evidence="5 6" id="KW-0472">Membrane</keyword>
<sequence>MAGIATADADELIAVSHLKRDHILDEKRSHPSVDDHELDEAHEGLEFPTEEEKATLRRVADRMPWNAYLIATVEMAERFSFYGCSAVFTNFIQQPLPDGSHTGAGFTNGQSGALNLGQRASTGITTFYQFWCYVTPLFGAYIADTYLGRYNTVCWAILVTLIGHILLIIAAVPGVIEVKGAVGCFMVALIVMGFGTGMFKSNISPLIAEQYKRTKLFIRTEKSGERVIVDPAMTIARVYMYFYWFINFGALIGQIGMVYAEKYVGFWLAFTLPTVVFLICPFVLWFGRNRYVRSPPTGSVLSKALRLWKLAAKGRWSANPVATYKRLRADDFWDSVKPSKLEREGRKPAWMTFDDQWVDEVNRGFKACAVFAWFPVFWLCYNQINNNLISQAATMSLHGFPNDVLSNIDSFILIIFIPIFDLVFYPFLARIGIKWTSLKKITAGFYTGSAAMIWAAVIQAYIYKTNPCGSAVASCKDADGNAITSTLNVWTQSGSYMLIAFSEIFASITGLEYAFTKAPLNMRSLVMAVFLFTSAVAAALGEAFVALAEDPLLVWNYGSMAVLAAIAGTLFWISVRKLDAKEDELNEIQGGHIDVAAHEHDVKSDKA</sequence>
<evidence type="ECO:0000313" key="8">
    <source>
        <dbReference type="Proteomes" id="UP001437256"/>
    </source>
</evidence>
<feature type="transmembrane region" description="Helical" evidence="6">
    <location>
        <begin position="527"/>
        <end position="548"/>
    </location>
</feature>
<dbReference type="Pfam" id="PF00854">
    <property type="entry name" value="PTR2"/>
    <property type="match status" value="1"/>
</dbReference>
<dbReference type="SUPFAM" id="SSF103473">
    <property type="entry name" value="MFS general substrate transporter"/>
    <property type="match status" value="1"/>
</dbReference>
<feature type="transmembrane region" description="Helical" evidence="6">
    <location>
        <begin position="180"/>
        <end position="199"/>
    </location>
</feature>
<dbReference type="Gene3D" id="1.20.1250.20">
    <property type="entry name" value="MFS general substrate transporter like domains"/>
    <property type="match status" value="1"/>
</dbReference>
<dbReference type="InterPro" id="IPR036259">
    <property type="entry name" value="MFS_trans_sf"/>
</dbReference>
<organism evidence="7 8">
    <name type="scientific">Marasmius tenuissimus</name>
    <dbReference type="NCBI Taxonomy" id="585030"/>
    <lineage>
        <taxon>Eukaryota</taxon>
        <taxon>Fungi</taxon>
        <taxon>Dikarya</taxon>
        <taxon>Basidiomycota</taxon>
        <taxon>Agaricomycotina</taxon>
        <taxon>Agaricomycetes</taxon>
        <taxon>Agaricomycetidae</taxon>
        <taxon>Agaricales</taxon>
        <taxon>Marasmiineae</taxon>
        <taxon>Marasmiaceae</taxon>
        <taxon>Marasmius</taxon>
    </lineage>
</organism>
<evidence type="ECO:0000256" key="6">
    <source>
        <dbReference type="SAM" id="Phobius"/>
    </source>
</evidence>
<feature type="transmembrane region" description="Helical" evidence="6">
    <location>
        <begin position="153"/>
        <end position="174"/>
    </location>
</feature>
<comment type="subcellular location">
    <subcellularLocation>
        <location evidence="1">Membrane</location>
        <topology evidence="1">Multi-pass membrane protein</topology>
    </subcellularLocation>
</comment>
<evidence type="ECO:0000313" key="7">
    <source>
        <dbReference type="EMBL" id="KAL0071133.1"/>
    </source>
</evidence>
<evidence type="ECO:0000256" key="3">
    <source>
        <dbReference type="ARBA" id="ARBA00022692"/>
    </source>
</evidence>
<gene>
    <name evidence="7" type="ORF">AAF712_001691</name>
</gene>
<proteinExistence type="inferred from homology"/>
<feature type="transmembrane region" description="Helical" evidence="6">
    <location>
        <begin position="554"/>
        <end position="573"/>
    </location>
</feature>
<comment type="caution">
    <text evidence="7">The sequence shown here is derived from an EMBL/GenBank/DDBJ whole genome shotgun (WGS) entry which is preliminary data.</text>
</comment>
<dbReference type="EMBL" id="JBBXMP010000004">
    <property type="protein sequence ID" value="KAL0071133.1"/>
    <property type="molecule type" value="Genomic_DNA"/>
</dbReference>
<comment type="similarity">
    <text evidence="2">Belongs to the major facilitator superfamily. Proton-dependent oligopeptide transporter (POT/PTR) (TC 2.A.17) family.</text>
</comment>
<feature type="transmembrane region" description="Helical" evidence="6">
    <location>
        <begin position="404"/>
        <end position="429"/>
    </location>
</feature>
<feature type="transmembrane region" description="Helical" evidence="6">
    <location>
        <begin position="266"/>
        <end position="286"/>
    </location>
</feature>
<feature type="transmembrane region" description="Helical" evidence="6">
    <location>
        <begin position="241"/>
        <end position="260"/>
    </location>
</feature>
<dbReference type="PANTHER" id="PTHR11654">
    <property type="entry name" value="OLIGOPEPTIDE TRANSPORTER-RELATED"/>
    <property type="match status" value="1"/>
</dbReference>
<evidence type="ECO:0000256" key="2">
    <source>
        <dbReference type="ARBA" id="ARBA00005982"/>
    </source>
</evidence>
<dbReference type="InterPro" id="IPR000109">
    <property type="entry name" value="POT_fam"/>
</dbReference>
<dbReference type="Proteomes" id="UP001437256">
    <property type="component" value="Unassembled WGS sequence"/>
</dbReference>
<feature type="transmembrane region" description="Helical" evidence="6">
    <location>
        <begin position="441"/>
        <end position="462"/>
    </location>
</feature>
<name>A0ABR3ADP4_9AGAR</name>
<evidence type="ECO:0000256" key="4">
    <source>
        <dbReference type="ARBA" id="ARBA00022989"/>
    </source>
</evidence>
<protein>
    <submittedName>
        <fullName evidence="7">Uncharacterized protein</fullName>
    </submittedName>
</protein>
<feature type="transmembrane region" description="Helical" evidence="6">
    <location>
        <begin position="364"/>
        <end position="384"/>
    </location>
</feature>